<feature type="coiled-coil region" evidence="1">
    <location>
        <begin position="30"/>
        <end position="57"/>
    </location>
</feature>
<dbReference type="InterPro" id="IPR052021">
    <property type="entry name" value="Type-I_RS_S_subunit"/>
</dbReference>
<reference evidence="3" key="1">
    <citation type="submission" date="2017-02" db="EMBL/GenBank/DDBJ databases">
        <title>Delving into the versatile metabolic prowess of the omnipresent phylum Bacteroidetes.</title>
        <authorList>
            <person name="Nobu M.K."/>
            <person name="Mei R."/>
            <person name="Narihiro T."/>
            <person name="Kuroda K."/>
            <person name="Liu W.-T."/>
        </authorList>
    </citation>
    <scope>NUCLEOTIDE SEQUENCE</scope>
    <source>
        <strain evidence="3">ADurb.Bin160</strain>
    </source>
</reference>
<dbReference type="EMBL" id="MWDB01000004">
    <property type="protein sequence ID" value="OQB42292.1"/>
    <property type="molecule type" value="Genomic_DNA"/>
</dbReference>
<name>A0A1V5ZQQ0_9BACT</name>
<evidence type="ECO:0000256" key="1">
    <source>
        <dbReference type="SAM" id="Coils"/>
    </source>
</evidence>
<comment type="caution">
    <text evidence="3">The sequence shown here is derived from an EMBL/GenBank/DDBJ whole genome shotgun (WGS) entry which is preliminary data.</text>
</comment>
<evidence type="ECO:0000259" key="2">
    <source>
        <dbReference type="Pfam" id="PF01420"/>
    </source>
</evidence>
<protein>
    <submittedName>
        <fullName evidence="3">Type I restriction modification DNA specificity domain protein</fullName>
    </submittedName>
</protein>
<dbReference type="Gene3D" id="1.10.287.1120">
    <property type="entry name" value="Bipartite methylase S protein"/>
    <property type="match status" value="1"/>
</dbReference>
<dbReference type="PANTHER" id="PTHR30408">
    <property type="entry name" value="TYPE-1 RESTRICTION ENZYME ECOKI SPECIFICITY PROTEIN"/>
    <property type="match status" value="1"/>
</dbReference>
<feature type="domain" description="Type I restriction modification DNA specificity" evidence="2">
    <location>
        <begin position="2"/>
        <end position="49"/>
    </location>
</feature>
<dbReference type="InterPro" id="IPR000055">
    <property type="entry name" value="Restrct_endonuc_typeI_TRD"/>
</dbReference>
<evidence type="ECO:0000313" key="3">
    <source>
        <dbReference type="EMBL" id="OQB42292.1"/>
    </source>
</evidence>
<keyword evidence="1" id="KW-0175">Coiled coil</keyword>
<dbReference type="SUPFAM" id="SSF116734">
    <property type="entry name" value="DNA methylase specificity domain"/>
    <property type="match status" value="1"/>
</dbReference>
<dbReference type="PANTHER" id="PTHR30408:SF13">
    <property type="entry name" value="TYPE I RESTRICTION ENZYME HINDI SPECIFICITY SUBUNIT"/>
    <property type="match status" value="1"/>
</dbReference>
<organism evidence="3">
    <name type="scientific">candidate division CPR1 bacterium ADurb.Bin160</name>
    <dbReference type="NCBI Taxonomy" id="1852826"/>
    <lineage>
        <taxon>Bacteria</taxon>
        <taxon>candidate division CPR1</taxon>
    </lineage>
</organism>
<sequence>MQKKLPIYGVQNIKLTLPPLPEQQAIAKVLSSFDDKIELLREENQTLEQMGQELFKEWFGKWKVDDDLPEGRRVGKIEDIFHFLE</sequence>
<dbReference type="Proteomes" id="UP000485621">
    <property type="component" value="Unassembled WGS sequence"/>
</dbReference>
<dbReference type="Pfam" id="PF01420">
    <property type="entry name" value="Methylase_S"/>
    <property type="match status" value="1"/>
</dbReference>
<accession>A0A1V5ZQQ0</accession>
<dbReference type="AlphaFoldDB" id="A0A1V5ZQQ0"/>
<dbReference type="GO" id="GO:0003677">
    <property type="term" value="F:DNA binding"/>
    <property type="evidence" value="ECO:0007669"/>
    <property type="project" value="InterPro"/>
</dbReference>
<proteinExistence type="predicted"/>
<gene>
    <name evidence="3" type="ORF">BWY04_00357</name>
</gene>